<organism evidence="1 2">
    <name type="scientific">Neotoma lepida</name>
    <name type="common">Desert woodrat</name>
    <dbReference type="NCBI Taxonomy" id="56216"/>
    <lineage>
        <taxon>Eukaryota</taxon>
        <taxon>Metazoa</taxon>
        <taxon>Chordata</taxon>
        <taxon>Craniata</taxon>
        <taxon>Vertebrata</taxon>
        <taxon>Euteleostomi</taxon>
        <taxon>Mammalia</taxon>
        <taxon>Eutheria</taxon>
        <taxon>Euarchontoglires</taxon>
        <taxon>Glires</taxon>
        <taxon>Rodentia</taxon>
        <taxon>Myomorpha</taxon>
        <taxon>Muroidea</taxon>
        <taxon>Cricetidae</taxon>
        <taxon>Neotominae</taxon>
        <taxon>Neotoma</taxon>
    </lineage>
</organism>
<accession>A0A1A6GGG8</accession>
<name>A0A1A6GGG8_NEOLE</name>
<reference evidence="1 2" key="1">
    <citation type="submission" date="2016-06" db="EMBL/GenBank/DDBJ databases">
        <title>The Draft Genome Sequence and Annotation of the Desert Woodrat Neotoma lepida.</title>
        <authorList>
            <person name="Campbell M."/>
            <person name="Oakeson K.F."/>
            <person name="Yandell M."/>
            <person name="Halpert J.R."/>
            <person name="Dearing D."/>
        </authorList>
    </citation>
    <scope>NUCLEOTIDE SEQUENCE [LARGE SCALE GENOMIC DNA]</scope>
    <source>
        <strain evidence="1">417</strain>
        <tissue evidence="1">Liver</tissue>
    </source>
</reference>
<evidence type="ECO:0000313" key="1">
    <source>
        <dbReference type="EMBL" id="OBS64959.1"/>
    </source>
</evidence>
<dbReference type="STRING" id="56216.A0A1A6GGG8"/>
<keyword evidence="2" id="KW-1185">Reference proteome</keyword>
<protein>
    <submittedName>
        <fullName evidence="1">Uncharacterized protein</fullName>
    </submittedName>
</protein>
<dbReference type="Proteomes" id="UP000092124">
    <property type="component" value="Unassembled WGS sequence"/>
</dbReference>
<proteinExistence type="predicted"/>
<gene>
    <name evidence="1" type="ORF">A6R68_06495</name>
</gene>
<dbReference type="OrthoDB" id="438052at2759"/>
<dbReference type="EMBL" id="LZPO01097115">
    <property type="protein sequence ID" value="OBS64959.1"/>
    <property type="molecule type" value="Genomic_DNA"/>
</dbReference>
<dbReference type="AlphaFoldDB" id="A0A1A6GGG8"/>
<comment type="caution">
    <text evidence="1">The sequence shown here is derived from an EMBL/GenBank/DDBJ whole genome shotgun (WGS) entry which is preliminary data.</text>
</comment>
<sequence length="85" mass="9241">MAFLTCEAPSKQPSCSSSPFQVARWEFQTIAVSQDIDIAVKFIGAGAATVGAWAFLPEDFLFSCRAQGRTKLTSSYAERCGEVRV</sequence>
<evidence type="ECO:0000313" key="2">
    <source>
        <dbReference type="Proteomes" id="UP000092124"/>
    </source>
</evidence>